<keyword evidence="2" id="KW-1185">Reference proteome</keyword>
<organism evidence="1 2">
    <name type="scientific">Meloidogyne enterolobii</name>
    <name type="common">Root-knot nematode worm</name>
    <name type="synonym">Meloidogyne mayaguensis</name>
    <dbReference type="NCBI Taxonomy" id="390850"/>
    <lineage>
        <taxon>Eukaryota</taxon>
        <taxon>Metazoa</taxon>
        <taxon>Ecdysozoa</taxon>
        <taxon>Nematoda</taxon>
        <taxon>Chromadorea</taxon>
        <taxon>Rhabditida</taxon>
        <taxon>Tylenchina</taxon>
        <taxon>Tylenchomorpha</taxon>
        <taxon>Tylenchoidea</taxon>
        <taxon>Meloidogynidae</taxon>
        <taxon>Meloidogyninae</taxon>
        <taxon>Meloidogyne</taxon>
    </lineage>
</organism>
<protein>
    <submittedName>
        <fullName evidence="1">Uncharacterized protein</fullName>
    </submittedName>
</protein>
<evidence type="ECO:0000313" key="1">
    <source>
        <dbReference type="EMBL" id="CAK5073753.1"/>
    </source>
</evidence>
<evidence type="ECO:0000313" key="2">
    <source>
        <dbReference type="Proteomes" id="UP001497535"/>
    </source>
</evidence>
<name>A0ACB0Z4H8_MELEN</name>
<dbReference type="Proteomes" id="UP001497535">
    <property type="component" value="Unassembled WGS sequence"/>
</dbReference>
<proteinExistence type="predicted"/>
<dbReference type="EMBL" id="CAVMJV010000024">
    <property type="protein sequence ID" value="CAK5073753.1"/>
    <property type="molecule type" value="Genomic_DNA"/>
</dbReference>
<accession>A0ACB0Z4H8</accession>
<comment type="caution">
    <text evidence="1">The sequence shown here is derived from an EMBL/GenBank/DDBJ whole genome shotgun (WGS) entry which is preliminary data.</text>
</comment>
<reference evidence="1" key="1">
    <citation type="submission" date="2023-11" db="EMBL/GenBank/DDBJ databases">
        <authorList>
            <person name="Poullet M."/>
        </authorList>
    </citation>
    <scope>NUCLEOTIDE SEQUENCE</scope>
    <source>
        <strain evidence="1">E1834</strain>
    </source>
</reference>
<gene>
    <name evidence="1" type="ORF">MENTE1834_LOCUS20442</name>
</gene>
<sequence length="54" mass="6425">MLISKSFDYILVSQIPIYIFKTTIFLDIYVNPSILLFQRKPTDISFYPRNHSIL</sequence>